<dbReference type="EMBL" id="MFQS01000032">
    <property type="protein sequence ID" value="OGH82723.1"/>
    <property type="molecule type" value="Genomic_DNA"/>
</dbReference>
<gene>
    <name evidence="1" type="ORF">A2373_00585</name>
</gene>
<evidence type="ECO:0000313" key="2">
    <source>
        <dbReference type="Proteomes" id="UP000176300"/>
    </source>
</evidence>
<proteinExistence type="predicted"/>
<protein>
    <submittedName>
        <fullName evidence="1">Uncharacterized protein</fullName>
    </submittedName>
</protein>
<name>A0A1F6NG54_9BACT</name>
<dbReference type="Proteomes" id="UP000176300">
    <property type="component" value="Unassembled WGS sequence"/>
</dbReference>
<organism evidence="1 2">
    <name type="scientific">Candidatus Magasanikbacteria bacterium RIFOXYB1_FULL_40_15</name>
    <dbReference type="NCBI Taxonomy" id="1798697"/>
    <lineage>
        <taxon>Bacteria</taxon>
        <taxon>Candidatus Magasanikiibacteriota</taxon>
    </lineage>
</organism>
<comment type="caution">
    <text evidence="1">The sequence shown here is derived from an EMBL/GenBank/DDBJ whole genome shotgun (WGS) entry which is preliminary data.</text>
</comment>
<dbReference type="AlphaFoldDB" id="A0A1F6NG54"/>
<reference evidence="1 2" key="1">
    <citation type="journal article" date="2016" name="Nat. Commun.">
        <title>Thousands of microbial genomes shed light on interconnected biogeochemical processes in an aquifer system.</title>
        <authorList>
            <person name="Anantharaman K."/>
            <person name="Brown C.T."/>
            <person name="Hug L.A."/>
            <person name="Sharon I."/>
            <person name="Castelle C.J."/>
            <person name="Probst A.J."/>
            <person name="Thomas B.C."/>
            <person name="Singh A."/>
            <person name="Wilkins M.J."/>
            <person name="Karaoz U."/>
            <person name="Brodie E.L."/>
            <person name="Williams K.H."/>
            <person name="Hubbard S.S."/>
            <person name="Banfield J.F."/>
        </authorList>
    </citation>
    <scope>NUCLEOTIDE SEQUENCE [LARGE SCALE GENOMIC DNA]</scope>
</reference>
<evidence type="ECO:0000313" key="1">
    <source>
        <dbReference type="EMBL" id="OGH82723.1"/>
    </source>
</evidence>
<accession>A0A1F6NG54</accession>
<sequence>MNTQVKCPACGAVGKIYGLPYGLQIMSSAKGENTDVDSVVLIHCEECGVVLGGYSKELER</sequence>